<comment type="caution">
    <text evidence="2">The sequence shown here is derived from an EMBL/GenBank/DDBJ whole genome shotgun (WGS) entry which is preliminary data.</text>
</comment>
<dbReference type="Gene3D" id="3.40.50.150">
    <property type="entry name" value="Vaccinia Virus protein VP39"/>
    <property type="match status" value="1"/>
</dbReference>
<dbReference type="EMBL" id="SPMZ01000014">
    <property type="protein sequence ID" value="NMQ18613.1"/>
    <property type="molecule type" value="Genomic_DNA"/>
</dbReference>
<protein>
    <submittedName>
        <fullName evidence="2">Methyltransferase domain-containing protein</fullName>
    </submittedName>
</protein>
<evidence type="ECO:0000313" key="3">
    <source>
        <dbReference type="Proteomes" id="UP000760480"/>
    </source>
</evidence>
<dbReference type="RefSeq" id="WP_169247870.1">
    <property type="nucleotide sequence ID" value="NZ_SPMZ01000014.1"/>
</dbReference>
<name>A0ABX1TGW5_9GAMM</name>
<dbReference type="CDD" id="cd02440">
    <property type="entry name" value="AdoMet_MTases"/>
    <property type="match status" value="1"/>
</dbReference>
<dbReference type="Pfam" id="PF13649">
    <property type="entry name" value="Methyltransf_25"/>
    <property type="match status" value="1"/>
</dbReference>
<evidence type="ECO:0000313" key="2">
    <source>
        <dbReference type="EMBL" id="NMQ18613.1"/>
    </source>
</evidence>
<organism evidence="2 3">
    <name type="scientific">Candidatus Competibacter phosphatis</name>
    <dbReference type="NCBI Taxonomy" id="221280"/>
    <lineage>
        <taxon>Bacteria</taxon>
        <taxon>Pseudomonadati</taxon>
        <taxon>Pseudomonadota</taxon>
        <taxon>Gammaproteobacteria</taxon>
        <taxon>Candidatus Competibacteraceae</taxon>
        <taxon>Candidatus Competibacter</taxon>
    </lineage>
</organism>
<keyword evidence="2" id="KW-0489">Methyltransferase</keyword>
<keyword evidence="3" id="KW-1185">Reference proteome</keyword>
<dbReference type="InterPro" id="IPR029063">
    <property type="entry name" value="SAM-dependent_MTases_sf"/>
</dbReference>
<keyword evidence="2" id="KW-0808">Transferase</keyword>
<dbReference type="SUPFAM" id="SSF53335">
    <property type="entry name" value="S-adenosyl-L-methionine-dependent methyltransferases"/>
    <property type="match status" value="1"/>
</dbReference>
<dbReference type="GO" id="GO:0032259">
    <property type="term" value="P:methylation"/>
    <property type="evidence" value="ECO:0007669"/>
    <property type="project" value="UniProtKB-KW"/>
</dbReference>
<gene>
    <name evidence="2" type="ORF">E4P82_04990</name>
</gene>
<evidence type="ECO:0000259" key="1">
    <source>
        <dbReference type="Pfam" id="PF13649"/>
    </source>
</evidence>
<reference evidence="2 3" key="1">
    <citation type="submission" date="2019-03" db="EMBL/GenBank/DDBJ databases">
        <title>Metabolic reconstructions from genomes of highly enriched 'Candidatus Accumulibacter' and 'Candidatus Competibacter' bioreactor populations.</title>
        <authorList>
            <person name="Annavajhala M.K."/>
            <person name="Welles L."/>
            <person name="Abbas B."/>
            <person name="Sorokin D."/>
            <person name="Park H."/>
            <person name="Van Loosdrecht M."/>
            <person name="Chandran K."/>
        </authorList>
    </citation>
    <scope>NUCLEOTIDE SEQUENCE [LARGE SCALE GENOMIC DNA]</scope>
    <source>
        <strain evidence="2 3">SBR_G</strain>
    </source>
</reference>
<dbReference type="GO" id="GO:0008168">
    <property type="term" value="F:methyltransferase activity"/>
    <property type="evidence" value="ECO:0007669"/>
    <property type="project" value="UniProtKB-KW"/>
</dbReference>
<accession>A0ABX1TGW5</accession>
<dbReference type="InterPro" id="IPR041698">
    <property type="entry name" value="Methyltransf_25"/>
</dbReference>
<sequence length="338" mass="37245">MMLSRHRHALLVNGLEQRADPLAASAHFQLYALTPSATPTAPADELIIVHDFSATQIDNNLGYYVVSELLPLLTAQRQRIDTGYSEQDLFERSVGDIVRSMAGNERHAWRLFYANTLNATQASAGLGQPPGRPKETANDFIGLFGAIYRYALERIEGLPAAASPLTVLDVATCFGFFPLLLARLGVSDPILGDIAGCDLNPALMGFADDYARHAGLAQARFGVADILADDMERELAPLPARFDVVTALHLLEHLEPEQTNRAVANLWRLTARRLIIAVPIEDTPDPRYGHRQVFDRERLLAIGRSLGGHFEYFEYHGGWLMIDRPHSGVRPAGFLLAA</sequence>
<dbReference type="Proteomes" id="UP000760480">
    <property type="component" value="Unassembled WGS sequence"/>
</dbReference>
<feature type="domain" description="Methyltransferase" evidence="1">
    <location>
        <begin position="167"/>
        <end position="270"/>
    </location>
</feature>
<proteinExistence type="predicted"/>